<organism evidence="2 3">
    <name type="scientific">Piloderma croceum (strain F 1598)</name>
    <dbReference type="NCBI Taxonomy" id="765440"/>
    <lineage>
        <taxon>Eukaryota</taxon>
        <taxon>Fungi</taxon>
        <taxon>Dikarya</taxon>
        <taxon>Basidiomycota</taxon>
        <taxon>Agaricomycotina</taxon>
        <taxon>Agaricomycetes</taxon>
        <taxon>Agaricomycetidae</taxon>
        <taxon>Atheliales</taxon>
        <taxon>Atheliaceae</taxon>
        <taxon>Piloderma</taxon>
    </lineage>
</organism>
<dbReference type="EMBL" id="KN833068">
    <property type="protein sequence ID" value="KIM74052.1"/>
    <property type="molecule type" value="Genomic_DNA"/>
</dbReference>
<keyword evidence="1" id="KW-1133">Transmembrane helix</keyword>
<name>A0A0C3B9P9_PILCF</name>
<reference evidence="2 3" key="1">
    <citation type="submission" date="2014-04" db="EMBL/GenBank/DDBJ databases">
        <authorList>
            <consortium name="DOE Joint Genome Institute"/>
            <person name="Kuo A."/>
            <person name="Tarkka M."/>
            <person name="Buscot F."/>
            <person name="Kohler A."/>
            <person name="Nagy L.G."/>
            <person name="Floudas D."/>
            <person name="Copeland A."/>
            <person name="Barry K.W."/>
            <person name="Cichocki N."/>
            <person name="Veneault-Fourrey C."/>
            <person name="LaButti K."/>
            <person name="Lindquist E.A."/>
            <person name="Lipzen A."/>
            <person name="Lundell T."/>
            <person name="Morin E."/>
            <person name="Murat C."/>
            <person name="Sun H."/>
            <person name="Tunlid A."/>
            <person name="Henrissat B."/>
            <person name="Grigoriev I.V."/>
            <person name="Hibbett D.S."/>
            <person name="Martin F."/>
            <person name="Nordberg H.P."/>
            <person name="Cantor M.N."/>
            <person name="Hua S.X."/>
        </authorList>
    </citation>
    <scope>NUCLEOTIDE SEQUENCE [LARGE SCALE GENOMIC DNA]</scope>
    <source>
        <strain evidence="2 3">F 1598</strain>
    </source>
</reference>
<evidence type="ECO:0000313" key="2">
    <source>
        <dbReference type="EMBL" id="KIM74052.1"/>
    </source>
</evidence>
<feature type="transmembrane region" description="Helical" evidence="1">
    <location>
        <begin position="46"/>
        <end position="67"/>
    </location>
</feature>
<evidence type="ECO:0000313" key="3">
    <source>
        <dbReference type="Proteomes" id="UP000054166"/>
    </source>
</evidence>
<dbReference type="HOGENOM" id="CLU_2740946_0_0_1"/>
<accession>A0A0C3B9P9</accession>
<gene>
    <name evidence="2" type="ORF">PILCRDRAFT_14776</name>
</gene>
<reference evidence="3" key="2">
    <citation type="submission" date="2015-01" db="EMBL/GenBank/DDBJ databases">
        <title>Evolutionary Origins and Diversification of the Mycorrhizal Mutualists.</title>
        <authorList>
            <consortium name="DOE Joint Genome Institute"/>
            <consortium name="Mycorrhizal Genomics Consortium"/>
            <person name="Kohler A."/>
            <person name="Kuo A."/>
            <person name="Nagy L.G."/>
            <person name="Floudas D."/>
            <person name="Copeland A."/>
            <person name="Barry K.W."/>
            <person name="Cichocki N."/>
            <person name="Veneault-Fourrey C."/>
            <person name="LaButti K."/>
            <person name="Lindquist E.A."/>
            <person name="Lipzen A."/>
            <person name="Lundell T."/>
            <person name="Morin E."/>
            <person name="Murat C."/>
            <person name="Riley R."/>
            <person name="Ohm R."/>
            <person name="Sun H."/>
            <person name="Tunlid A."/>
            <person name="Henrissat B."/>
            <person name="Grigoriev I.V."/>
            <person name="Hibbett D.S."/>
            <person name="Martin F."/>
        </authorList>
    </citation>
    <scope>NUCLEOTIDE SEQUENCE [LARGE SCALE GENOMIC DNA]</scope>
    <source>
        <strain evidence="3">F 1598</strain>
    </source>
</reference>
<proteinExistence type="predicted"/>
<sequence>MGLSYHRGKALELEKDNLVMLNIVKCFIVLWNIVTYPFVHTSHHIACVWHCILYVIEPFFLQLVVAAESYI</sequence>
<dbReference type="InParanoid" id="A0A0C3B9P9"/>
<protein>
    <submittedName>
        <fullName evidence="2">Uncharacterized protein</fullName>
    </submittedName>
</protein>
<dbReference type="Proteomes" id="UP000054166">
    <property type="component" value="Unassembled WGS sequence"/>
</dbReference>
<dbReference type="AlphaFoldDB" id="A0A0C3B9P9"/>
<evidence type="ECO:0000256" key="1">
    <source>
        <dbReference type="SAM" id="Phobius"/>
    </source>
</evidence>
<keyword evidence="3" id="KW-1185">Reference proteome</keyword>
<keyword evidence="1" id="KW-0812">Transmembrane</keyword>
<feature type="transmembrane region" description="Helical" evidence="1">
    <location>
        <begin position="20"/>
        <end position="39"/>
    </location>
</feature>
<keyword evidence="1" id="KW-0472">Membrane</keyword>